<dbReference type="eggNOG" id="KOG1153">
    <property type="taxonomic scope" value="Eukaryota"/>
</dbReference>
<dbReference type="Gene3D" id="3.40.50.200">
    <property type="entry name" value="Peptidase S8/S53 domain"/>
    <property type="match status" value="1"/>
</dbReference>
<keyword evidence="4 5" id="KW-0720">Serine protease</keyword>
<dbReference type="GO" id="GO:0005615">
    <property type="term" value="C:extracellular space"/>
    <property type="evidence" value="ECO:0007669"/>
    <property type="project" value="TreeGrafter"/>
</dbReference>
<evidence type="ECO:0000256" key="3">
    <source>
        <dbReference type="ARBA" id="ARBA00022801"/>
    </source>
</evidence>
<dbReference type="SUPFAM" id="SSF52743">
    <property type="entry name" value="Subtilisin-like"/>
    <property type="match status" value="1"/>
</dbReference>
<evidence type="ECO:0000256" key="6">
    <source>
        <dbReference type="RuleBase" id="RU003355"/>
    </source>
</evidence>
<feature type="signal peptide" evidence="7">
    <location>
        <begin position="1"/>
        <end position="19"/>
    </location>
</feature>
<dbReference type="EMBL" id="KB932208">
    <property type="protein sequence ID" value="KCV68475.1"/>
    <property type="molecule type" value="Genomic_DNA"/>
</dbReference>
<dbReference type="InterPro" id="IPR034193">
    <property type="entry name" value="PCSK9_ProteinaseK-like"/>
</dbReference>
<dbReference type="AlphaFoldDB" id="A0A058Z2L8"/>
<evidence type="ECO:0000256" key="4">
    <source>
        <dbReference type="ARBA" id="ARBA00022825"/>
    </source>
</evidence>
<dbReference type="STRING" id="691883.A0A058Z2L8"/>
<dbReference type="SUPFAM" id="SSF54897">
    <property type="entry name" value="Protease propeptides/inhibitors"/>
    <property type="match status" value="1"/>
</dbReference>
<dbReference type="OrthoDB" id="206201at2759"/>
<dbReference type="PROSITE" id="PS51892">
    <property type="entry name" value="SUBTILASE"/>
    <property type="match status" value="1"/>
</dbReference>
<dbReference type="Proteomes" id="UP000030693">
    <property type="component" value="Unassembled WGS sequence"/>
</dbReference>
<proteinExistence type="inferred from homology"/>
<organism evidence="9">
    <name type="scientific">Fonticula alba</name>
    <name type="common">Slime mold</name>
    <dbReference type="NCBI Taxonomy" id="691883"/>
    <lineage>
        <taxon>Eukaryota</taxon>
        <taxon>Rotosphaerida</taxon>
        <taxon>Fonticulaceae</taxon>
        <taxon>Fonticula</taxon>
    </lineage>
</organism>
<dbReference type="InterPro" id="IPR023827">
    <property type="entry name" value="Peptidase_S8_Asp-AS"/>
</dbReference>
<dbReference type="InterPro" id="IPR022398">
    <property type="entry name" value="Peptidase_S8_His-AS"/>
</dbReference>
<evidence type="ECO:0000259" key="8">
    <source>
        <dbReference type="Pfam" id="PF00082"/>
    </source>
</evidence>
<feature type="active site" description="Charge relay system" evidence="5">
    <location>
        <position position="181"/>
    </location>
</feature>
<dbReference type="OMA" id="DWITANH"/>
<feature type="active site" description="Charge relay system" evidence="5">
    <location>
        <position position="333"/>
    </location>
</feature>
<dbReference type="PANTHER" id="PTHR43806">
    <property type="entry name" value="PEPTIDASE S8"/>
    <property type="match status" value="1"/>
</dbReference>
<feature type="chain" id="PRO_5001566591" description="Peptidase S8/S53 domain-containing protein" evidence="7">
    <location>
        <begin position="20"/>
        <end position="386"/>
    </location>
</feature>
<accession>A0A058Z2L8</accession>
<dbReference type="InterPro" id="IPR000209">
    <property type="entry name" value="Peptidase_S8/S53_dom"/>
</dbReference>
<name>A0A058Z2L8_FONAL</name>
<keyword evidence="7" id="KW-0732">Signal</keyword>
<feature type="active site" description="Charge relay system" evidence="5">
    <location>
        <position position="148"/>
    </location>
</feature>
<evidence type="ECO:0000256" key="5">
    <source>
        <dbReference type="PROSITE-ProRule" id="PRU01240"/>
    </source>
</evidence>
<evidence type="ECO:0000256" key="1">
    <source>
        <dbReference type="ARBA" id="ARBA00011073"/>
    </source>
</evidence>
<dbReference type="PANTHER" id="PTHR43806:SF11">
    <property type="entry name" value="CEREVISIN-RELATED"/>
    <property type="match status" value="1"/>
</dbReference>
<sequence>MKALFAVLLLAVMATAASAQIDENTLVPVILAEDAEVIPGQYIVVFRPEVSLEHARIFADSISIGRVFNIGNEFKAVAGPISEDLLARIRRRSDLIDFIEPDQIVRVDASQSNATWGLDRSDQASLPLNSKFNYYDSAGSGVNVYVVDTGINHGHTDFGGRAKNGYNFHGGNSNANDDNGHGTHCAGTVGGKTWGMAKKATLYSVKVLGANGSGSLSNVAAGVSWHKKSSNKKTIASMSLGGGANNTVDNAVRSAITAGVSVIVAAGNENRDACNSSPARVSTAVTVSASDKNDTRASFSNYGSCSHIFAPGVSITSTWIGSSSATKTISGTSMACPHVAGAAALMMGQSGALSPATVKNNLINNSTKNKIKDVKGTPNRLLFAKY</sequence>
<dbReference type="InterPro" id="IPR036852">
    <property type="entry name" value="Peptidase_S8/S53_dom_sf"/>
</dbReference>
<dbReference type="InterPro" id="IPR037045">
    <property type="entry name" value="S8pro/Inhibitor_I9_sf"/>
</dbReference>
<dbReference type="InterPro" id="IPR050131">
    <property type="entry name" value="Peptidase_S8_subtilisin-like"/>
</dbReference>
<dbReference type="GO" id="GO:0006508">
    <property type="term" value="P:proteolysis"/>
    <property type="evidence" value="ECO:0007669"/>
    <property type="project" value="UniProtKB-KW"/>
</dbReference>
<dbReference type="RefSeq" id="XP_009496907.1">
    <property type="nucleotide sequence ID" value="XM_009498632.1"/>
</dbReference>
<gene>
    <name evidence="9" type="ORF">H696_04769</name>
</gene>
<dbReference type="PRINTS" id="PR00723">
    <property type="entry name" value="SUBTILISIN"/>
</dbReference>
<evidence type="ECO:0000256" key="7">
    <source>
        <dbReference type="SAM" id="SignalP"/>
    </source>
</evidence>
<evidence type="ECO:0000256" key="2">
    <source>
        <dbReference type="ARBA" id="ARBA00022670"/>
    </source>
</evidence>
<dbReference type="InterPro" id="IPR015500">
    <property type="entry name" value="Peptidase_S8_subtilisin-rel"/>
</dbReference>
<dbReference type="PROSITE" id="PS00137">
    <property type="entry name" value="SUBTILASE_HIS"/>
    <property type="match status" value="1"/>
</dbReference>
<evidence type="ECO:0000313" key="10">
    <source>
        <dbReference type="Proteomes" id="UP000030693"/>
    </source>
</evidence>
<protein>
    <recommendedName>
        <fullName evidence="8">Peptidase S8/S53 domain-containing protein</fullName>
    </recommendedName>
</protein>
<reference evidence="9" key="1">
    <citation type="submission" date="2013-04" db="EMBL/GenBank/DDBJ databases">
        <title>The Genome Sequence of Fonticula alba ATCC 38817.</title>
        <authorList>
            <consortium name="The Broad Institute Genomics Platform"/>
            <person name="Russ C."/>
            <person name="Cuomo C."/>
            <person name="Burger G."/>
            <person name="Gray M.W."/>
            <person name="Holland P.W.H."/>
            <person name="King N."/>
            <person name="Lang F.B.F."/>
            <person name="Roger A.J."/>
            <person name="Ruiz-Trillo I."/>
            <person name="Brown M."/>
            <person name="Walker B."/>
            <person name="Young S."/>
            <person name="Zeng Q."/>
            <person name="Gargeya S."/>
            <person name="Fitzgerald M."/>
            <person name="Haas B."/>
            <person name="Abouelleil A."/>
            <person name="Allen A.W."/>
            <person name="Alvarado L."/>
            <person name="Arachchi H.M."/>
            <person name="Berlin A.M."/>
            <person name="Chapman S.B."/>
            <person name="Gainer-Dewar J."/>
            <person name="Goldberg J."/>
            <person name="Griggs A."/>
            <person name="Gujja S."/>
            <person name="Hansen M."/>
            <person name="Howarth C."/>
            <person name="Imamovic A."/>
            <person name="Ireland A."/>
            <person name="Larimer J."/>
            <person name="McCowan C."/>
            <person name="Murphy C."/>
            <person name="Pearson M."/>
            <person name="Poon T.W."/>
            <person name="Priest M."/>
            <person name="Roberts A."/>
            <person name="Saif S."/>
            <person name="Shea T."/>
            <person name="Sisk P."/>
            <person name="Sykes S."/>
            <person name="Wortman J."/>
            <person name="Nusbaum C."/>
            <person name="Birren B."/>
        </authorList>
    </citation>
    <scope>NUCLEOTIDE SEQUENCE [LARGE SCALE GENOMIC DNA]</scope>
    <source>
        <strain evidence="9">ATCC 38817</strain>
    </source>
</reference>
<evidence type="ECO:0000313" key="9">
    <source>
        <dbReference type="EMBL" id="KCV68475.1"/>
    </source>
</evidence>
<keyword evidence="2 5" id="KW-0645">Protease</keyword>
<dbReference type="GeneID" id="20529494"/>
<dbReference type="Pfam" id="PF00082">
    <property type="entry name" value="Peptidase_S8"/>
    <property type="match status" value="1"/>
</dbReference>
<dbReference type="CDD" id="cd04077">
    <property type="entry name" value="Peptidases_S8_PCSK9_ProteinaseK_like"/>
    <property type="match status" value="1"/>
</dbReference>
<dbReference type="FunFam" id="3.40.50.200:FF:000014">
    <property type="entry name" value="Proteinase K"/>
    <property type="match status" value="1"/>
</dbReference>
<dbReference type="PROSITE" id="PS00136">
    <property type="entry name" value="SUBTILASE_ASP"/>
    <property type="match status" value="1"/>
</dbReference>
<dbReference type="InterPro" id="IPR023828">
    <property type="entry name" value="Peptidase_S8_Ser-AS"/>
</dbReference>
<dbReference type="PROSITE" id="PS00138">
    <property type="entry name" value="SUBTILASE_SER"/>
    <property type="match status" value="1"/>
</dbReference>
<dbReference type="GO" id="GO:0004252">
    <property type="term" value="F:serine-type endopeptidase activity"/>
    <property type="evidence" value="ECO:0007669"/>
    <property type="project" value="UniProtKB-UniRule"/>
</dbReference>
<keyword evidence="10" id="KW-1185">Reference proteome</keyword>
<comment type="similarity">
    <text evidence="1 5 6">Belongs to the peptidase S8 family.</text>
</comment>
<dbReference type="Gene3D" id="3.30.70.80">
    <property type="entry name" value="Peptidase S8 propeptide/proteinase inhibitor I9"/>
    <property type="match status" value="1"/>
</dbReference>
<feature type="domain" description="Peptidase S8/S53" evidence="8">
    <location>
        <begin position="139"/>
        <end position="370"/>
    </location>
</feature>
<keyword evidence="3 5" id="KW-0378">Hydrolase</keyword>